<protein>
    <recommendedName>
        <fullName evidence="13">Vitamin B12-dependent ribonucleotide reductase</fullName>
        <ecNumber evidence="13">1.17.4.1</ecNumber>
    </recommendedName>
</protein>
<evidence type="ECO:0000313" key="18">
    <source>
        <dbReference type="EMBL" id="TES85487.1"/>
    </source>
</evidence>
<evidence type="ECO:0000256" key="5">
    <source>
        <dbReference type="ARBA" id="ARBA00022741"/>
    </source>
</evidence>
<dbReference type="SUPFAM" id="SSF48168">
    <property type="entry name" value="R1 subunit of ribonucleotide reductase, N-terminal domain"/>
    <property type="match status" value="1"/>
</dbReference>
<evidence type="ECO:0000256" key="8">
    <source>
        <dbReference type="ARBA" id="ARBA00023116"/>
    </source>
</evidence>
<sequence>MSKKGRSQKIRISENALKVLEKRYLKKDKQSRIIETPEGMFRRVAHNIAAADSLYNRSAEEVKKTEEAFYRLLADLNFLPNSPTLMNADTELQQLAACFVLSVDDSIESIYEAIKHTAIIHKSGGGTGFSFSRIRPKGRAVGTTSGVASGPVSFMKVFDASTEAIKQGGRRRGANMGILNVNHPDILEFVFSKKDEGNLRNFNISVAATDEFMEAAKKGEDYDLIDPRTKKKVGKLNAARVLDAIVEMAWKNGEPGLVFLDEINRDNPTPELGEIESTNPCGEQPLLAYESCNLGSINLSSMVTDHRINWDKLRKTAHTAVHFLDNVIDVNRYPLAKIERNTKATRKIGLGIMGFADMLARLNIAYDSKEGIATAENIMKFVQKEAQKASQKLAEERGVFPSYDKSIHRERGVKLRNATTTTIAPTGSISMIANCSSGIEPFFSLLYHKEVLGGEKLLYVNEEFERVVQQKKWYSPQLLRDIVDNRGSCRGIAKVPPEVQDVFVTSFDISPEDHIKMQAAFQKYTDSAVSKTVNFPNEATKEDIKRSYLLAHKLGCKGTTVYRDQSREEQVYTTAKPREKNRLLPRPRERVISGITIETRTGCGDLYVTINEDGKGNPFEVFAQLGKSGGCAASQTEAIGRLTSLCLRSGISWQQVAKQLKGITCDRSYGFGKEKILSCADAVAKAIELHGESKKSRGGQKNPLPSLEKPRIDDKVKSNQESEGNALRRGRWIGACPDCGSSAIEYEGGCFICKSCGYTECS</sequence>
<dbReference type="NCBIfam" id="NF006417">
    <property type="entry name" value="PRK08665.1"/>
    <property type="match status" value="1"/>
</dbReference>
<evidence type="ECO:0000256" key="2">
    <source>
        <dbReference type="ARBA" id="ARBA00007405"/>
    </source>
</evidence>
<dbReference type="Proteomes" id="UP000320781">
    <property type="component" value="Unassembled WGS sequence"/>
</dbReference>
<dbReference type="Pfam" id="PF00317">
    <property type="entry name" value="Ribonuc_red_lgN"/>
    <property type="match status" value="1"/>
</dbReference>
<dbReference type="CDD" id="cd02888">
    <property type="entry name" value="RNR_II_dimer"/>
    <property type="match status" value="1"/>
</dbReference>
<proteinExistence type="inferred from homology"/>
<dbReference type="EMBL" id="SOKU01000208">
    <property type="protein sequence ID" value="TES85487.1"/>
    <property type="molecule type" value="Genomic_DNA"/>
</dbReference>
<keyword evidence="3 13" id="KW-0846">Cobalamin</keyword>
<evidence type="ECO:0000256" key="12">
    <source>
        <dbReference type="ARBA" id="ARBA00047754"/>
    </source>
</evidence>
<evidence type="ECO:0000256" key="3">
    <source>
        <dbReference type="ARBA" id="ARBA00022628"/>
    </source>
</evidence>
<evidence type="ECO:0000313" key="19">
    <source>
        <dbReference type="Proteomes" id="UP000320781"/>
    </source>
</evidence>
<feature type="domain" description="Ribonucleotide reductase large subunit C-terminal" evidence="16">
    <location>
        <begin position="96"/>
        <end position="409"/>
    </location>
</feature>
<feature type="compositionally biased region" description="Basic and acidic residues" evidence="14">
    <location>
        <begin position="708"/>
        <end position="720"/>
    </location>
</feature>
<dbReference type="PANTHER" id="PTHR43371">
    <property type="entry name" value="VITAMIN B12-DEPENDENT RIBONUCLEOTIDE REDUCTASE"/>
    <property type="match status" value="1"/>
</dbReference>
<dbReference type="SUPFAM" id="SSF51998">
    <property type="entry name" value="PFL-like glycyl radical enzymes"/>
    <property type="match status" value="1"/>
</dbReference>
<dbReference type="AlphaFoldDB" id="A0A523QIP1"/>
<evidence type="ECO:0000256" key="6">
    <source>
        <dbReference type="ARBA" id="ARBA00022840"/>
    </source>
</evidence>
<name>A0A523QIP1_UNCAE</name>
<dbReference type="Gene3D" id="3.20.70.20">
    <property type="match status" value="1"/>
</dbReference>
<evidence type="ECO:0000259" key="17">
    <source>
        <dbReference type="Pfam" id="PF12637"/>
    </source>
</evidence>
<dbReference type="Pfam" id="PF12637">
    <property type="entry name" value="TSCPD"/>
    <property type="match status" value="1"/>
</dbReference>
<evidence type="ECO:0000256" key="9">
    <source>
        <dbReference type="ARBA" id="ARBA00023157"/>
    </source>
</evidence>
<keyword evidence="4 13" id="KW-0237">DNA synthesis</keyword>
<dbReference type="GO" id="GO:0031419">
    <property type="term" value="F:cobalamin binding"/>
    <property type="evidence" value="ECO:0007669"/>
    <property type="project" value="UniProtKB-KW"/>
</dbReference>
<evidence type="ECO:0000256" key="14">
    <source>
        <dbReference type="SAM" id="MobiDB-lite"/>
    </source>
</evidence>
<evidence type="ECO:0000256" key="1">
    <source>
        <dbReference type="ARBA" id="ARBA00001922"/>
    </source>
</evidence>
<evidence type="ECO:0000256" key="11">
    <source>
        <dbReference type="ARBA" id="ARBA00025437"/>
    </source>
</evidence>
<feature type="domain" description="Ribonucleotide reductase large subunit N-terminal" evidence="15">
    <location>
        <begin position="13"/>
        <end position="92"/>
    </location>
</feature>
<evidence type="ECO:0000259" key="16">
    <source>
        <dbReference type="Pfam" id="PF02867"/>
    </source>
</evidence>
<comment type="similarity">
    <text evidence="2 13">Belongs to the ribonucleoside diphosphate reductase class-2 family.</text>
</comment>
<comment type="function">
    <text evidence="11 13">Catalyzes the reduction of ribonucleotides to deoxyribonucleotides. May function to provide a pool of deoxyribonucleotide precursors for DNA repair during oxygen limitation and/or for immediate growth after restoration of oxygen.</text>
</comment>
<keyword evidence="9" id="KW-1015">Disulfide bond</keyword>
<evidence type="ECO:0000259" key="15">
    <source>
        <dbReference type="Pfam" id="PF00317"/>
    </source>
</evidence>
<keyword evidence="5 13" id="KW-0547">Nucleotide-binding</keyword>
<dbReference type="InterPro" id="IPR008926">
    <property type="entry name" value="RNR_R1-su_N"/>
</dbReference>
<dbReference type="UniPathway" id="UPA00326"/>
<organism evidence="18 19">
    <name type="scientific">Aerophobetes bacterium</name>
    <dbReference type="NCBI Taxonomy" id="2030807"/>
    <lineage>
        <taxon>Bacteria</taxon>
        <taxon>Candidatus Aerophobota</taxon>
    </lineage>
</organism>
<feature type="region of interest" description="Disordered" evidence="14">
    <location>
        <begin position="692"/>
        <end position="724"/>
    </location>
</feature>
<reference evidence="18 19" key="1">
    <citation type="submission" date="2019-03" db="EMBL/GenBank/DDBJ databases">
        <title>Metabolic potential of uncultured bacteria and archaea associated with petroleum seepage in deep-sea sediments.</title>
        <authorList>
            <person name="Dong X."/>
            <person name="Hubert C."/>
        </authorList>
    </citation>
    <scope>NUCLEOTIDE SEQUENCE [LARGE SCALE GENOMIC DNA]</scope>
    <source>
        <strain evidence="18">E44_bin92</strain>
    </source>
</reference>
<evidence type="ECO:0000256" key="7">
    <source>
        <dbReference type="ARBA" id="ARBA00023002"/>
    </source>
</evidence>
<keyword evidence="8" id="KW-0215">Deoxyribonucleotide synthesis</keyword>
<dbReference type="PRINTS" id="PR01183">
    <property type="entry name" value="RIBORDTASEM1"/>
</dbReference>
<keyword evidence="6" id="KW-0067">ATP-binding</keyword>
<feature type="domain" description="Ribonucleotide reductase large subunit C-terminal" evidence="16">
    <location>
        <begin position="415"/>
        <end position="562"/>
    </location>
</feature>
<dbReference type="EC" id="1.17.4.1" evidence="13"/>
<dbReference type="InterPro" id="IPR013344">
    <property type="entry name" value="RNR_NrdJ/NrdZ"/>
</dbReference>
<dbReference type="NCBIfam" id="TIGR02504">
    <property type="entry name" value="NrdJ_Z"/>
    <property type="match status" value="1"/>
</dbReference>
<comment type="catalytic activity">
    <reaction evidence="12 13">
        <text>a 2'-deoxyribonucleoside 5'-diphosphate + [thioredoxin]-disulfide + H2O = a ribonucleoside 5'-diphosphate + [thioredoxin]-dithiol</text>
        <dbReference type="Rhea" id="RHEA:23252"/>
        <dbReference type="Rhea" id="RHEA-COMP:10698"/>
        <dbReference type="Rhea" id="RHEA-COMP:10700"/>
        <dbReference type="ChEBI" id="CHEBI:15377"/>
        <dbReference type="ChEBI" id="CHEBI:29950"/>
        <dbReference type="ChEBI" id="CHEBI:50058"/>
        <dbReference type="ChEBI" id="CHEBI:57930"/>
        <dbReference type="ChEBI" id="CHEBI:73316"/>
        <dbReference type="EC" id="1.17.4.1"/>
    </reaction>
</comment>
<evidence type="ECO:0000256" key="13">
    <source>
        <dbReference type="RuleBase" id="RU364064"/>
    </source>
</evidence>
<dbReference type="InterPro" id="IPR024434">
    <property type="entry name" value="TSCPD_dom"/>
</dbReference>
<dbReference type="FunFam" id="3.20.70.20:FF:000018">
    <property type="entry name" value="Vitamin B12-dependent ribonucleotide reductase"/>
    <property type="match status" value="1"/>
</dbReference>
<gene>
    <name evidence="18" type="ORF">E3J95_04260</name>
</gene>
<evidence type="ECO:0000256" key="10">
    <source>
        <dbReference type="ARBA" id="ARBA00023285"/>
    </source>
</evidence>
<keyword evidence="7 13" id="KW-0560">Oxidoreductase</keyword>
<dbReference type="GO" id="GO:0005524">
    <property type="term" value="F:ATP binding"/>
    <property type="evidence" value="ECO:0007669"/>
    <property type="project" value="UniProtKB-KW"/>
</dbReference>
<dbReference type="GO" id="GO:0071897">
    <property type="term" value="P:DNA biosynthetic process"/>
    <property type="evidence" value="ECO:0007669"/>
    <property type="project" value="UniProtKB-KW"/>
</dbReference>
<dbReference type="InterPro" id="IPR013509">
    <property type="entry name" value="RNR_lsu_N"/>
</dbReference>
<dbReference type="PANTHER" id="PTHR43371:SF1">
    <property type="entry name" value="RIBONUCLEOSIDE-DIPHOSPHATE REDUCTASE"/>
    <property type="match status" value="1"/>
</dbReference>
<dbReference type="GO" id="GO:0009263">
    <property type="term" value="P:deoxyribonucleotide biosynthetic process"/>
    <property type="evidence" value="ECO:0007669"/>
    <property type="project" value="UniProtKB-KW"/>
</dbReference>
<evidence type="ECO:0000256" key="4">
    <source>
        <dbReference type="ARBA" id="ARBA00022634"/>
    </source>
</evidence>
<accession>A0A523QIP1</accession>
<feature type="domain" description="TSCPD" evidence="17">
    <location>
        <begin position="589"/>
        <end position="690"/>
    </location>
</feature>
<dbReference type="GO" id="GO:0004748">
    <property type="term" value="F:ribonucleoside-diphosphate reductase activity, thioredoxin disulfide as acceptor"/>
    <property type="evidence" value="ECO:0007669"/>
    <property type="project" value="UniProtKB-EC"/>
</dbReference>
<comment type="caution">
    <text evidence="18">The sequence shown here is derived from an EMBL/GenBank/DDBJ whole genome shotgun (WGS) entry which is preliminary data.</text>
</comment>
<dbReference type="Pfam" id="PF02867">
    <property type="entry name" value="Ribonuc_red_lgC"/>
    <property type="match status" value="2"/>
</dbReference>
<dbReference type="InterPro" id="IPR050862">
    <property type="entry name" value="RdRp_reductase_class-2"/>
</dbReference>
<dbReference type="InterPro" id="IPR000788">
    <property type="entry name" value="RNR_lg_C"/>
</dbReference>
<keyword evidence="10 13" id="KW-0170">Cobalt</keyword>
<comment type="cofactor">
    <cofactor evidence="1 13">
        <name>adenosylcob(III)alamin</name>
        <dbReference type="ChEBI" id="CHEBI:18408"/>
    </cofactor>
</comment>